<dbReference type="InterPro" id="IPR000994">
    <property type="entry name" value="Pept_M24"/>
</dbReference>
<dbReference type="InterPro" id="IPR001714">
    <property type="entry name" value="Pept_M24_MAP"/>
</dbReference>
<sequence length="364" mass="39461">MNYAARLDRLRSEIASQSLDALLVTSEINVRYLTGFTGDSTYLLVHAEGETLLSDRRYETQLQQECPDLEALVRGPDRTMLQLVEQALEKWAGNQRVGLEADHVSWADQTQFAAAAGSSQLQPTSGLVEAIRCIKDEAEIAILRRAVWIAERTFEGLQAQLRPGWTELEMAHEVESLMRRLGASGCGFAPILAVDANAALPHAHPGRQTLDQAEVLLVDWGAKYQGYTSDLTRTLSIGPPSDKFRQVYQVVLEAQQAAIDAMAPGVALAEVDAAARQVIADAGFGEYFGHGLGHGIGLQVHEFPRMASISKGTLEAGMVVTVEPGIYLPGQFGVRIEDDVLITAGGHEVLSELAKGLEDCTVIL</sequence>
<dbReference type="EC" id="3.4.-.-" evidence="7"/>
<dbReference type="Pfam" id="PF00557">
    <property type="entry name" value="Peptidase_M24"/>
    <property type="match status" value="1"/>
</dbReference>
<feature type="domain" description="Creatinase N-terminal" evidence="6">
    <location>
        <begin position="6"/>
        <end position="134"/>
    </location>
</feature>
<dbReference type="KEGG" id="rul:UC8_03310"/>
<evidence type="ECO:0000256" key="2">
    <source>
        <dbReference type="ARBA" id="ARBA00022723"/>
    </source>
</evidence>
<keyword evidence="1" id="KW-0645">Protease</keyword>
<dbReference type="Gene3D" id="3.40.350.10">
    <property type="entry name" value="Creatinase/prolidase N-terminal domain"/>
    <property type="match status" value="1"/>
</dbReference>
<evidence type="ECO:0000256" key="3">
    <source>
        <dbReference type="ARBA" id="ARBA00022801"/>
    </source>
</evidence>
<name>A0A5B9QHQ4_9BACT</name>
<keyword evidence="3 7" id="KW-0378">Hydrolase</keyword>
<dbReference type="GO" id="GO:0006508">
    <property type="term" value="P:proteolysis"/>
    <property type="evidence" value="ECO:0007669"/>
    <property type="project" value="UniProtKB-KW"/>
</dbReference>
<dbReference type="AlphaFoldDB" id="A0A5B9QHQ4"/>
<reference evidence="7 8" key="1">
    <citation type="submission" date="2019-08" db="EMBL/GenBank/DDBJ databases">
        <title>Deep-cultivation of Planctomycetes and their phenomic and genomic characterization uncovers novel biology.</title>
        <authorList>
            <person name="Wiegand S."/>
            <person name="Jogler M."/>
            <person name="Boedeker C."/>
            <person name="Pinto D."/>
            <person name="Vollmers J."/>
            <person name="Rivas-Marin E."/>
            <person name="Kohn T."/>
            <person name="Peeters S.H."/>
            <person name="Heuer A."/>
            <person name="Rast P."/>
            <person name="Oberbeckmann S."/>
            <person name="Bunk B."/>
            <person name="Jeske O."/>
            <person name="Meyerdierks A."/>
            <person name="Storesund J.E."/>
            <person name="Kallscheuer N."/>
            <person name="Luecker S."/>
            <person name="Lage O.M."/>
            <person name="Pohl T."/>
            <person name="Merkel B.J."/>
            <person name="Hornburger P."/>
            <person name="Mueller R.-W."/>
            <person name="Bruemmer F."/>
            <person name="Labrenz M."/>
            <person name="Spormann A.M."/>
            <person name="Op den Camp H."/>
            <person name="Overmann J."/>
            <person name="Amann R."/>
            <person name="Jetten M.S.M."/>
            <person name="Mascher T."/>
            <person name="Medema M.H."/>
            <person name="Devos D.P."/>
            <person name="Kaster A.-K."/>
            <person name="Ovreas L."/>
            <person name="Rohde M."/>
            <person name="Galperin M.Y."/>
            <person name="Jogler C."/>
        </authorList>
    </citation>
    <scope>NUCLEOTIDE SEQUENCE [LARGE SCALE GENOMIC DNA]</scope>
    <source>
        <strain evidence="7 8">UC8</strain>
    </source>
</reference>
<dbReference type="Proteomes" id="UP000325286">
    <property type="component" value="Chromosome"/>
</dbReference>
<protein>
    <submittedName>
        <fullName evidence="7">Putative peptidase</fullName>
        <ecNumber evidence="7">3.4.-.-</ecNumber>
    </submittedName>
</protein>
<dbReference type="OrthoDB" id="9806388at2"/>
<feature type="domain" description="Peptidase M24" evidence="5">
    <location>
        <begin position="142"/>
        <end position="344"/>
    </location>
</feature>
<dbReference type="InterPro" id="IPR050659">
    <property type="entry name" value="Peptidase_M24B"/>
</dbReference>
<organism evidence="7 8">
    <name type="scientific">Roseimaritima ulvae</name>
    <dbReference type="NCBI Taxonomy" id="980254"/>
    <lineage>
        <taxon>Bacteria</taxon>
        <taxon>Pseudomonadati</taxon>
        <taxon>Planctomycetota</taxon>
        <taxon>Planctomycetia</taxon>
        <taxon>Pirellulales</taxon>
        <taxon>Pirellulaceae</taxon>
        <taxon>Roseimaritima</taxon>
    </lineage>
</organism>
<gene>
    <name evidence="7" type="ORF">UC8_03310</name>
</gene>
<dbReference type="CDD" id="cd01092">
    <property type="entry name" value="APP-like"/>
    <property type="match status" value="1"/>
</dbReference>
<dbReference type="GO" id="GO:0046872">
    <property type="term" value="F:metal ion binding"/>
    <property type="evidence" value="ECO:0007669"/>
    <property type="project" value="UniProtKB-KW"/>
</dbReference>
<keyword evidence="8" id="KW-1185">Reference proteome</keyword>
<dbReference type="GO" id="GO:0008235">
    <property type="term" value="F:metalloexopeptidase activity"/>
    <property type="evidence" value="ECO:0007669"/>
    <property type="project" value="UniProtKB-ARBA"/>
</dbReference>
<dbReference type="EMBL" id="CP042914">
    <property type="protein sequence ID" value="QEG38374.1"/>
    <property type="molecule type" value="Genomic_DNA"/>
</dbReference>
<evidence type="ECO:0000313" key="8">
    <source>
        <dbReference type="Proteomes" id="UP000325286"/>
    </source>
</evidence>
<dbReference type="InterPro" id="IPR001131">
    <property type="entry name" value="Peptidase_M24B_aminopep-P_CS"/>
</dbReference>
<evidence type="ECO:0000256" key="1">
    <source>
        <dbReference type="ARBA" id="ARBA00022670"/>
    </source>
</evidence>
<dbReference type="PANTHER" id="PTHR46112">
    <property type="entry name" value="AMINOPEPTIDASE"/>
    <property type="match status" value="1"/>
</dbReference>
<dbReference type="PANTHER" id="PTHR46112:SF3">
    <property type="entry name" value="AMINOPEPTIDASE YPDF"/>
    <property type="match status" value="1"/>
</dbReference>
<dbReference type="RefSeq" id="WP_084426707.1">
    <property type="nucleotide sequence ID" value="NZ_CP042914.1"/>
</dbReference>
<evidence type="ECO:0000313" key="7">
    <source>
        <dbReference type="EMBL" id="QEG38374.1"/>
    </source>
</evidence>
<dbReference type="PRINTS" id="PR00599">
    <property type="entry name" value="MAPEPTIDASE"/>
</dbReference>
<accession>A0A5B9QHQ4</accession>
<evidence type="ECO:0000256" key="4">
    <source>
        <dbReference type="ARBA" id="ARBA00023049"/>
    </source>
</evidence>
<dbReference type="PROSITE" id="PS00491">
    <property type="entry name" value="PROLINE_PEPTIDASE"/>
    <property type="match status" value="1"/>
</dbReference>
<dbReference type="GO" id="GO:0004177">
    <property type="term" value="F:aminopeptidase activity"/>
    <property type="evidence" value="ECO:0007669"/>
    <property type="project" value="UniProtKB-ARBA"/>
</dbReference>
<evidence type="ECO:0000259" key="6">
    <source>
        <dbReference type="Pfam" id="PF01321"/>
    </source>
</evidence>
<proteinExistence type="predicted"/>
<keyword evidence="4" id="KW-0482">Metalloprotease</keyword>
<dbReference type="InterPro" id="IPR029149">
    <property type="entry name" value="Creatin/AminoP/Spt16_N"/>
</dbReference>
<dbReference type="SUPFAM" id="SSF55920">
    <property type="entry name" value="Creatinase/aminopeptidase"/>
    <property type="match status" value="1"/>
</dbReference>
<dbReference type="InterPro" id="IPR000587">
    <property type="entry name" value="Creatinase_N"/>
</dbReference>
<keyword evidence="2" id="KW-0479">Metal-binding</keyword>
<dbReference type="Gene3D" id="3.90.230.10">
    <property type="entry name" value="Creatinase/methionine aminopeptidase superfamily"/>
    <property type="match status" value="1"/>
</dbReference>
<evidence type="ECO:0000259" key="5">
    <source>
        <dbReference type="Pfam" id="PF00557"/>
    </source>
</evidence>
<dbReference type="InterPro" id="IPR036005">
    <property type="entry name" value="Creatinase/aminopeptidase-like"/>
</dbReference>
<dbReference type="SUPFAM" id="SSF53092">
    <property type="entry name" value="Creatinase/prolidase N-terminal domain"/>
    <property type="match status" value="1"/>
</dbReference>
<dbReference type="Pfam" id="PF01321">
    <property type="entry name" value="Creatinase_N"/>
    <property type="match status" value="1"/>
</dbReference>